<evidence type="ECO:0000313" key="2">
    <source>
        <dbReference type="Proteomes" id="UP001177021"/>
    </source>
</evidence>
<dbReference type="EMBL" id="CASHSV030000206">
    <property type="protein sequence ID" value="CAJ2653493.1"/>
    <property type="molecule type" value="Genomic_DNA"/>
</dbReference>
<proteinExistence type="predicted"/>
<organism evidence="1 2">
    <name type="scientific">Trifolium pratense</name>
    <name type="common">Red clover</name>
    <dbReference type="NCBI Taxonomy" id="57577"/>
    <lineage>
        <taxon>Eukaryota</taxon>
        <taxon>Viridiplantae</taxon>
        <taxon>Streptophyta</taxon>
        <taxon>Embryophyta</taxon>
        <taxon>Tracheophyta</taxon>
        <taxon>Spermatophyta</taxon>
        <taxon>Magnoliopsida</taxon>
        <taxon>eudicotyledons</taxon>
        <taxon>Gunneridae</taxon>
        <taxon>Pentapetalae</taxon>
        <taxon>rosids</taxon>
        <taxon>fabids</taxon>
        <taxon>Fabales</taxon>
        <taxon>Fabaceae</taxon>
        <taxon>Papilionoideae</taxon>
        <taxon>50 kb inversion clade</taxon>
        <taxon>NPAAA clade</taxon>
        <taxon>Hologalegina</taxon>
        <taxon>IRL clade</taxon>
        <taxon>Trifolieae</taxon>
        <taxon>Trifolium</taxon>
    </lineage>
</organism>
<reference evidence="1" key="1">
    <citation type="submission" date="2023-10" db="EMBL/GenBank/DDBJ databases">
        <authorList>
            <person name="Rodriguez Cubillos JULIANA M."/>
            <person name="De Vega J."/>
        </authorList>
    </citation>
    <scope>NUCLEOTIDE SEQUENCE</scope>
</reference>
<protein>
    <submittedName>
        <fullName evidence="1">Uncharacterized protein</fullName>
    </submittedName>
</protein>
<sequence length="198" mass="23355">MFQLLNFADTFASGSPTEWRFSKMLKIFKHLRDITPKLQSLFPDSTLLNKAIAVQNRLGEASRDLFMEMNKFIFIVPEAMQVATPYGQHQQMTVNVVNYMTSVCKSRWKLEQILQEYPKVDNKVETSFIFVKQIEQIIEMLQKKLIAKSKNYKDPALRHIFMLNNRVHIKAENEDKCKVQSAWFVYNNKLRKHIIITH</sequence>
<comment type="caution">
    <text evidence="1">The sequence shown here is derived from an EMBL/GenBank/DDBJ whole genome shotgun (WGS) entry which is preliminary data.</text>
</comment>
<name>A0ACB0KCK5_TRIPR</name>
<dbReference type="Proteomes" id="UP001177021">
    <property type="component" value="Unassembled WGS sequence"/>
</dbReference>
<evidence type="ECO:0000313" key="1">
    <source>
        <dbReference type="EMBL" id="CAJ2653493.1"/>
    </source>
</evidence>
<gene>
    <name evidence="1" type="ORF">MILVUS5_LOCUS20835</name>
</gene>
<accession>A0ACB0KCK5</accession>
<keyword evidence="2" id="KW-1185">Reference proteome</keyword>